<dbReference type="PIRSF" id="PIRSF018169">
    <property type="entry name" value="PAF_acetylhydrolase"/>
    <property type="match status" value="1"/>
</dbReference>
<accession>A0A165QZA8</accession>
<dbReference type="GO" id="GO:0003847">
    <property type="term" value="F:1-alkyl-2-acetylglycerophosphocholine esterase activity"/>
    <property type="evidence" value="ECO:0007669"/>
    <property type="project" value="UniProtKB-UniRule"/>
</dbReference>
<dbReference type="PANTHER" id="PTHR10272:SF0">
    <property type="entry name" value="PLATELET-ACTIVATING FACTOR ACETYLHYDROLASE"/>
    <property type="match status" value="1"/>
</dbReference>
<keyword evidence="7" id="KW-1185">Reference proteome</keyword>
<name>A0A165QZA8_9AGAM</name>
<dbReference type="PANTHER" id="PTHR10272">
    <property type="entry name" value="PLATELET-ACTIVATING FACTOR ACETYLHYDROLASE"/>
    <property type="match status" value="1"/>
</dbReference>
<evidence type="ECO:0000313" key="6">
    <source>
        <dbReference type="EMBL" id="KZT23093.1"/>
    </source>
</evidence>
<evidence type="ECO:0000256" key="4">
    <source>
        <dbReference type="PIRNR" id="PIRNR018169"/>
    </source>
</evidence>
<keyword evidence="3 4" id="KW-0443">Lipid metabolism</keyword>
<dbReference type="InterPro" id="IPR029058">
    <property type="entry name" value="AB_hydrolase_fold"/>
</dbReference>
<feature type="active site" description="Nucleophile" evidence="5">
    <location>
        <position position="285"/>
    </location>
</feature>
<evidence type="ECO:0000256" key="1">
    <source>
        <dbReference type="ARBA" id="ARBA00022801"/>
    </source>
</evidence>
<dbReference type="Gene3D" id="3.40.50.1820">
    <property type="entry name" value="alpha/beta hydrolase"/>
    <property type="match status" value="1"/>
</dbReference>
<keyword evidence="2 4" id="KW-0442">Lipid degradation</keyword>
<dbReference type="SUPFAM" id="SSF53474">
    <property type="entry name" value="alpha/beta-Hydrolases"/>
    <property type="match status" value="1"/>
</dbReference>
<evidence type="ECO:0000313" key="7">
    <source>
        <dbReference type="Proteomes" id="UP000076761"/>
    </source>
</evidence>
<gene>
    <name evidence="6" type="ORF">NEOLEDRAFT_1070031</name>
</gene>
<dbReference type="Proteomes" id="UP000076761">
    <property type="component" value="Unassembled WGS sequence"/>
</dbReference>
<comment type="catalytic activity">
    <reaction evidence="4">
        <text>a 1-O-alkyl-2-acetyl-sn-glycero-3-phosphocholine + H2O = a 1-O-alkyl-sn-glycero-3-phosphocholine + acetate + H(+)</text>
        <dbReference type="Rhea" id="RHEA:17777"/>
        <dbReference type="ChEBI" id="CHEBI:15377"/>
        <dbReference type="ChEBI" id="CHEBI:15378"/>
        <dbReference type="ChEBI" id="CHEBI:30089"/>
        <dbReference type="ChEBI" id="CHEBI:30909"/>
        <dbReference type="ChEBI" id="CHEBI:36707"/>
        <dbReference type="EC" id="3.1.1.47"/>
    </reaction>
</comment>
<feature type="active site" description="Charge relay system" evidence="5">
    <location>
        <position position="322"/>
    </location>
</feature>
<dbReference type="InParanoid" id="A0A165QZA8"/>
<evidence type="ECO:0000256" key="3">
    <source>
        <dbReference type="ARBA" id="ARBA00023098"/>
    </source>
</evidence>
<keyword evidence="1 4" id="KW-0378">Hydrolase</keyword>
<reference evidence="6 7" key="1">
    <citation type="journal article" date="2016" name="Mol. Biol. Evol.">
        <title>Comparative Genomics of Early-Diverging Mushroom-Forming Fungi Provides Insights into the Origins of Lignocellulose Decay Capabilities.</title>
        <authorList>
            <person name="Nagy L.G."/>
            <person name="Riley R."/>
            <person name="Tritt A."/>
            <person name="Adam C."/>
            <person name="Daum C."/>
            <person name="Floudas D."/>
            <person name="Sun H."/>
            <person name="Yadav J.S."/>
            <person name="Pangilinan J."/>
            <person name="Larsson K.H."/>
            <person name="Matsuura K."/>
            <person name="Barry K."/>
            <person name="Labutti K."/>
            <person name="Kuo R."/>
            <person name="Ohm R.A."/>
            <person name="Bhattacharya S.S."/>
            <person name="Shirouzu T."/>
            <person name="Yoshinaga Y."/>
            <person name="Martin F.M."/>
            <person name="Grigoriev I.V."/>
            <person name="Hibbett D.S."/>
        </authorList>
    </citation>
    <scope>NUCLEOTIDE SEQUENCE [LARGE SCALE GENOMIC DNA]</scope>
    <source>
        <strain evidence="6 7">HHB14362 ss-1</strain>
    </source>
</reference>
<dbReference type="AlphaFoldDB" id="A0A165QZA8"/>
<evidence type="ECO:0000256" key="2">
    <source>
        <dbReference type="ARBA" id="ARBA00022963"/>
    </source>
</evidence>
<dbReference type="InterPro" id="IPR016715">
    <property type="entry name" value="PAF_acetylhydro_eukaryote"/>
</dbReference>
<dbReference type="EC" id="3.1.1.47" evidence="4"/>
<dbReference type="STRING" id="1314782.A0A165QZA8"/>
<feature type="active site" description="Charge relay system" evidence="5">
    <location>
        <position position="383"/>
    </location>
</feature>
<dbReference type="GO" id="GO:0016042">
    <property type="term" value="P:lipid catabolic process"/>
    <property type="evidence" value="ECO:0007669"/>
    <property type="project" value="UniProtKB-KW"/>
</dbReference>
<sequence>MPYFPEPKGPYTVGATTFLRPIKPSLALGTSKVKKPKHSHGQADSNKEELEHTLQFEEVAFTAFYPANIEANDSRRSWFRRGYSGPSKGVDWVIKPTDETVKGYEHFGGQPYRGWLTTFFRPIIAYLGSTIKIPAYHNAQPLDPPDGKWPLVIFSHGLGGTRTTYSHLCTHLASQGRVVLVIEHRDGTGPAVFPRGQDGQPKSLYYVNPNSVLWPNDNGEYSEALKLRGEQLEFRRREVYEVYNSFKNMVEGGEGVLEISEATHHDWSKWAGKVNIETLDLIGHSFGGATLFSLLSNPPPSVPHSQDRIYPPLPIRKVLTLDPWMEPFPSPGPKPLPSAAIDPELLVINSEGFTLWSSHFSSLQDVVERFQPGRIVTLAASQHISFSDFPLLVPTRFNGGVDPQKMLGVVCKIADAFIDGKAVLEAEGITVREMDLVWQEEKGKQKARLVGEPGDVVVHSSTSNGETK</sequence>
<evidence type="ECO:0000256" key="5">
    <source>
        <dbReference type="PIRSR" id="PIRSR018169-1"/>
    </source>
</evidence>
<comment type="similarity">
    <text evidence="4">Belongs to the serine esterase family.</text>
</comment>
<dbReference type="Pfam" id="PF03403">
    <property type="entry name" value="PAF-AH_p_II"/>
    <property type="match status" value="1"/>
</dbReference>
<proteinExistence type="inferred from homology"/>
<organism evidence="6 7">
    <name type="scientific">Neolentinus lepideus HHB14362 ss-1</name>
    <dbReference type="NCBI Taxonomy" id="1314782"/>
    <lineage>
        <taxon>Eukaryota</taxon>
        <taxon>Fungi</taxon>
        <taxon>Dikarya</taxon>
        <taxon>Basidiomycota</taxon>
        <taxon>Agaricomycotina</taxon>
        <taxon>Agaricomycetes</taxon>
        <taxon>Gloeophyllales</taxon>
        <taxon>Gloeophyllaceae</taxon>
        <taxon>Neolentinus</taxon>
    </lineage>
</organism>
<protein>
    <recommendedName>
        <fullName evidence="4">Putative phospholipase</fullName>
        <ecNumber evidence="4">3.1.1.47</ecNumber>
    </recommendedName>
</protein>
<dbReference type="EMBL" id="KV425588">
    <property type="protein sequence ID" value="KZT23093.1"/>
    <property type="molecule type" value="Genomic_DNA"/>
</dbReference>
<dbReference type="OrthoDB" id="2363873at2759"/>